<dbReference type="AlphaFoldDB" id="A0A1W0CF42"/>
<evidence type="ECO:0000313" key="4">
    <source>
        <dbReference type="EMBL" id="OQS33377.1"/>
    </source>
</evidence>
<dbReference type="Gene3D" id="3.40.190.10">
    <property type="entry name" value="Periplasmic binding protein-like II"/>
    <property type="match status" value="2"/>
</dbReference>
<reference evidence="4 5" key="1">
    <citation type="submission" date="2017-02" db="EMBL/GenBank/DDBJ databases">
        <title>Chromobacterium haemolyticum H5244.</title>
        <authorList>
            <person name="Gulvik C.A."/>
        </authorList>
    </citation>
    <scope>NUCLEOTIDE SEQUENCE [LARGE SCALE GENOMIC DNA]</scope>
    <source>
        <strain evidence="4 5">H5244</strain>
    </source>
</reference>
<keyword evidence="1 2" id="KW-0732">Signal</keyword>
<comment type="caution">
    <text evidence="4">The sequence shown here is derived from an EMBL/GenBank/DDBJ whole genome shotgun (WGS) entry which is preliminary data.</text>
</comment>
<accession>A0A1W0CF42</accession>
<feature type="signal peptide" evidence="2">
    <location>
        <begin position="1"/>
        <end position="26"/>
    </location>
</feature>
<feature type="domain" description="Solute-binding protein family 3/N-terminal" evidence="3">
    <location>
        <begin position="43"/>
        <end position="252"/>
    </location>
</feature>
<evidence type="ECO:0000256" key="1">
    <source>
        <dbReference type="ARBA" id="ARBA00022729"/>
    </source>
</evidence>
<dbReference type="Proteomes" id="UP000192721">
    <property type="component" value="Unassembled WGS sequence"/>
</dbReference>
<evidence type="ECO:0000259" key="3">
    <source>
        <dbReference type="Pfam" id="PF00497"/>
    </source>
</evidence>
<gene>
    <name evidence="4" type="ORF">B0T45_20520</name>
</gene>
<dbReference type="EMBL" id="MUKV01000039">
    <property type="protein sequence ID" value="OQS33377.1"/>
    <property type="molecule type" value="Genomic_DNA"/>
</dbReference>
<dbReference type="SUPFAM" id="SSF53850">
    <property type="entry name" value="Periplasmic binding protein-like II"/>
    <property type="match status" value="1"/>
</dbReference>
<sequence length="261" mass="29638">MIKCLTALLCLYAAAAAAGSAAPACPAEGLKIGYYPTATAYEGGKGYDVDLVHELARRLGCNIREEREYPRLRVLLLVQHGKLNLATSTIPLQKRLRYAWVLPYTRDRNMTLLNPAVQGKTPEQWLNDPKLKWGAVIGYRNSPLQDYFLQQMAKRDKLICASNEEDLLDMLRSGAISAAFSQPQIYDHWINGQPRGRLQVKVMDPFHDSSLENGLVLSHRSFSEVQMRRWQAELDKMRADGSLQRILRKYLSEDSVRSMLE</sequence>
<protein>
    <recommendedName>
        <fullName evidence="3">Solute-binding protein family 3/N-terminal domain-containing protein</fullName>
    </recommendedName>
</protein>
<name>A0A1W0CF42_9NEIS</name>
<dbReference type="PANTHER" id="PTHR35936">
    <property type="entry name" value="MEMBRANE-BOUND LYTIC MUREIN TRANSGLYCOSYLASE F"/>
    <property type="match status" value="1"/>
</dbReference>
<evidence type="ECO:0000313" key="5">
    <source>
        <dbReference type="Proteomes" id="UP000192721"/>
    </source>
</evidence>
<organism evidence="4 5">
    <name type="scientific">Chromobacterium haemolyticum</name>
    <dbReference type="NCBI Taxonomy" id="394935"/>
    <lineage>
        <taxon>Bacteria</taxon>
        <taxon>Pseudomonadati</taxon>
        <taxon>Pseudomonadota</taxon>
        <taxon>Betaproteobacteria</taxon>
        <taxon>Neisseriales</taxon>
        <taxon>Chromobacteriaceae</taxon>
        <taxon>Chromobacterium</taxon>
    </lineage>
</organism>
<proteinExistence type="predicted"/>
<dbReference type="RefSeq" id="WP_043638701.1">
    <property type="nucleotide sequence ID" value="NZ_CP109905.1"/>
</dbReference>
<dbReference type="Pfam" id="PF00497">
    <property type="entry name" value="SBP_bac_3"/>
    <property type="match status" value="1"/>
</dbReference>
<feature type="chain" id="PRO_5010722546" description="Solute-binding protein family 3/N-terminal domain-containing protein" evidence="2">
    <location>
        <begin position="27"/>
        <end position="261"/>
    </location>
</feature>
<evidence type="ECO:0000256" key="2">
    <source>
        <dbReference type="SAM" id="SignalP"/>
    </source>
</evidence>
<dbReference type="PANTHER" id="PTHR35936:SF19">
    <property type="entry name" value="AMINO-ACID-BINDING PROTEIN YXEM-RELATED"/>
    <property type="match status" value="1"/>
</dbReference>
<dbReference type="InterPro" id="IPR001638">
    <property type="entry name" value="Solute-binding_3/MltF_N"/>
</dbReference>